<accession>A0A8H4VB42</accession>
<dbReference type="Proteomes" id="UP000562929">
    <property type="component" value="Unassembled WGS sequence"/>
</dbReference>
<organism evidence="1 2">
    <name type="scientific">Ophiocordyceps camponoti-floridani</name>
    <dbReference type="NCBI Taxonomy" id="2030778"/>
    <lineage>
        <taxon>Eukaryota</taxon>
        <taxon>Fungi</taxon>
        <taxon>Dikarya</taxon>
        <taxon>Ascomycota</taxon>
        <taxon>Pezizomycotina</taxon>
        <taxon>Sordariomycetes</taxon>
        <taxon>Hypocreomycetidae</taxon>
        <taxon>Hypocreales</taxon>
        <taxon>Ophiocordycipitaceae</taxon>
        <taxon>Ophiocordyceps</taxon>
    </lineage>
</organism>
<evidence type="ECO:0000313" key="1">
    <source>
        <dbReference type="EMBL" id="KAF4582119.1"/>
    </source>
</evidence>
<proteinExistence type="predicted"/>
<gene>
    <name evidence="1" type="ORF">GQ602_006743</name>
</gene>
<evidence type="ECO:0000313" key="2">
    <source>
        <dbReference type="Proteomes" id="UP000562929"/>
    </source>
</evidence>
<keyword evidence="2" id="KW-1185">Reference proteome</keyword>
<dbReference type="EMBL" id="JAACLJ010000008">
    <property type="protein sequence ID" value="KAF4582119.1"/>
    <property type="molecule type" value="Genomic_DNA"/>
</dbReference>
<dbReference type="AlphaFoldDB" id="A0A8H4VB42"/>
<sequence>MACPGLWSAVASGFGACDAGVVAGIAGFAAGAVDVEAGAVDVQVGIVAVVEGGLCAVSSVVNMVTGVVDVVNSAVDFVVVILSHGSGRSGCPCQLQARCASVALGMRKPLDNGLKVDAPGAELVGENMAWLTPPGG</sequence>
<reference evidence="1 2" key="1">
    <citation type="journal article" date="2020" name="G3 (Bethesda)">
        <title>Genetic Underpinnings of Host Manipulation by Ophiocordyceps as Revealed by Comparative Transcriptomics.</title>
        <authorList>
            <person name="Will I."/>
            <person name="Das B."/>
            <person name="Trinh T."/>
            <person name="Brachmann A."/>
            <person name="Ohm R.A."/>
            <person name="de Bekker C."/>
        </authorList>
    </citation>
    <scope>NUCLEOTIDE SEQUENCE [LARGE SCALE GENOMIC DNA]</scope>
    <source>
        <strain evidence="1 2">EC05</strain>
    </source>
</reference>
<protein>
    <submittedName>
        <fullName evidence="1">Uncharacterized protein</fullName>
    </submittedName>
</protein>
<name>A0A8H4VB42_9HYPO</name>
<comment type="caution">
    <text evidence="1">The sequence shown here is derived from an EMBL/GenBank/DDBJ whole genome shotgun (WGS) entry which is preliminary data.</text>
</comment>